<feature type="region of interest" description="Disordered" evidence="1">
    <location>
        <begin position="1"/>
        <end position="21"/>
    </location>
</feature>
<dbReference type="EMBL" id="BLLF01000182">
    <property type="protein sequence ID" value="GFH08752.1"/>
    <property type="molecule type" value="Genomic_DNA"/>
</dbReference>
<dbReference type="Proteomes" id="UP000485058">
    <property type="component" value="Unassembled WGS sequence"/>
</dbReference>
<name>A0A699Z094_HAELA</name>
<comment type="caution">
    <text evidence="2">The sequence shown here is derived from an EMBL/GenBank/DDBJ whole genome shotgun (WGS) entry which is preliminary data.</text>
</comment>
<reference evidence="2 3" key="1">
    <citation type="submission" date="2020-02" db="EMBL/GenBank/DDBJ databases">
        <title>Draft genome sequence of Haematococcus lacustris strain NIES-144.</title>
        <authorList>
            <person name="Morimoto D."/>
            <person name="Nakagawa S."/>
            <person name="Yoshida T."/>
            <person name="Sawayama S."/>
        </authorList>
    </citation>
    <scope>NUCLEOTIDE SEQUENCE [LARGE SCALE GENOMIC DNA]</scope>
    <source>
        <strain evidence="2 3">NIES-144</strain>
    </source>
</reference>
<protein>
    <submittedName>
        <fullName evidence="2">Uncharacterized protein</fullName>
    </submittedName>
</protein>
<evidence type="ECO:0000256" key="1">
    <source>
        <dbReference type="SAM" id="MobiDB-lite"/>
    </source>
</evidence>
<keyword evidence="3" id="KW-1185">Reference proteome</keyword>
<evidence type="ECO:0000313" key="3">
    <source>
        <dbReference type="Proteomes" id="UP000485058"/>
    </source>
</evidence>
<sequence>MLAAAAQASPREGHGSGPGYLEHELQPLLALVQAAGQEAVGAGLGTERCSQAQRPVMELLHVSKSGGTTMCQLARLSGMSSRTFNLALHSLVTLLAPGWAQQAVFHLLVK</sequence>
<organism evidence="2 3">
    <name type="scientific">Haematococcus lacustris</name>
    <name type="common">Green alga</name>
    <name type="synonym">Haematococcus pluvialis</name>
    <dbReference type="NCBI Taxonomy" id="44745"/>
    <lineage>
        <taxon>Eukaryota</taxon>
        <taxon>Viridiplantae</taxon>
        <taxon>Chlorophyta</taxon>
        <taxon>core chlorophytes</taxon>
        <taxon>Chlorophyceae</taxon>
        <taxon>CS clade</taxon>
        <taxon>Chlamydomonadales</taxon>
        <taxon>Haematococcaceae</taxon>
        <taxon>Haematococcus</taxon>
    </lineage>
</organism>
<dbReference type="AlphaFoldDB" id="A0A699Z094"/>
<accession>A0A699Z094</accession>
<evidence type="ECO:0000313" key="2">
    <source>
        <dbReference type="EMBL" id="GFH08752.1"/>
    </source>
</evidence>
<proteinExistence type="predicted"/>
<gene>
    <name evidence="2" type="ORF">HaLaN_03770</name>
</gene>